<keyword evidence="5" id="KW-1185">Reference proteome</keyword>
<feature type="domain" description="PhoD-like phosphatase" evidence="2">
    <location>
        <begin position="822"/>
        <end position="1076"/>
    </location>
</feature>
<evidence type="ECO:0000313" key="4">
    <source>
        <dbReference type="EnsemblFungi" id="MAPG_07095T0"/>
    </source>
</evidence>
<dbReference type="EnsemblFungi" id="MAPG_07095T0">
    <property type="protein sequence ID" value="MAPG_07095T0"/>
    <property type="gene ID" value="MAPG_07095"/>
</dbReference>
<reference evidence="3" key="2">
    <citation type="submission" date="2010-05" db="EMBL/GenBank/DDBJ databases">
        <title>The Genome Sequence of Magnaporthe poae strain ATCC 64411.</title>
        <authorList>
            <consortium name="The Broad Institute Genome Sequencing Platform"/>
            <consortium name="Broad Institute Genome Sequencing Center for Infectious Disease"/>
            <person name="Ma L.-J."/>
            <person name="Dead R."/>
            <person name="Young S."/>
            <person name="Zeng Q."/>
            <person name="Koehrsen M."/>
            <person name="Alvarado L."/>
            <person name="Berlin A."/>
            <person name="Chapman S.B."/>
            <person name="Chen Z."/>
            <person name="Freedman E."/>
            <person name="Gellesch M."/>
            <person name="Goldberg J."/>
            <person name="Griggs A."/>
            <person name="Gujja S."/>
            <person name="Heilman E.R."/>
            <person name="Heiman D."/>
            <person name="Hepburn T."/>
            <person name="Howarth C."/>
            <person name="Jen D."/>
            <person name="Larson L."/>
            <person name="Mehta T."/>
            <person name="Neiman D."/>
            <person name="Pearson M."/>
            <person name="Roberts A."/>
            <person name="Saif S."/>
            <person name="Shea T."/>
            <person name="Shenoy N."/>
            <person name="Sisk P."/>
            <person name="Stolte C."/>
            <person name="Sykes S."/>
            <person name="Walk T."/>
            <person name="White J."/>
            <person name="Yandava C."/>
            <person name="Haas B."/>
            <person name="Nusbaum C."/>
            <person name="Birren B."/>
        </authorList>
    </citation>
    <scope>NUCLEOTIDE SEQUENCE</scope>
    <source>
        <strain evidence="3">ATCC 64411</strain>
    </source>
</reference>
<reference evidence="3" key="3">
    <citation type="submission" date="2011-03" db="EMBL/GenBank/DDBJ databases">
        <title>Annotation of Magnaporthe poae ATCC 64411.</title>
        <authorList>
            <person name="Ma L.-J."/>
            <person name="Dead R."/>
            <person name="Young S.K."/>
            <person name="Zeng Q."/>
            <person name="Gargeya S."/>
            <person name="Fitzgerald M."/>
            <person name="Haas B."/>
            <person name="Abouelleil A."/>
            <person name="Alvarado L."/>
            <person name="Arachchi H.M."/>
            <person name="Berlin A."/>
            <person name="Brown A."/>
            <person name="Chapman S.B."/>
            <person name="Chen Z."/>
            <person name="Dunbar C."/>
            <person name="Freedman E."/>
            <person name="Gearin G."/>
            <person name="Gellesch M."/>
            <person name="Goldberg J."/>
            <person name="Griggs A."/>
            <person name="Gujja S."/>
            <person name="Heiman D."/>
            <person name="Howarth C."/>
            <person name="Larson L."/>
            <person name="Lui A."/>
            <person name="MacDonald P.J.P."/>
            <person name="Mehta T."/>
            <person name="Montmayeur A."/>
            <person name="Murphy C."/>
            <person name="Neiman D."/>
            <person name="Pearson M."/>
            <person name="Priest M."/>
            <person name="Roberts A."/>
            <person name="Saif S."/>
            <person name="Shea T."/>
            <person name="Shenoy N."/>
            <person name="Sisk P."/>
            <person name="Stolte C."/>
            <person name="Sykes S."/>
            <person name="Yandava C."/>
            <person name="Wortman J."/>
            <person name="Nusbaum C."/>
            <person name="Birren B."/>
        </authorList>
    </citation>
    <scope>NUCLEOTIDE SEQUENCE</scope>
    <source>
        <strain evidence="3">ATCC 64411</strain>
    </source>
</reference>
<feature type="compositionally biased region" description="Polar residues" evidence="1">
    <location>
        <begin position="433"/>
        <end position="448"/>
    </location>
</feature>
<feature type="compositionally biased region" description="Acidic residues" evidence="1">
    <location>
        <begin position="1396"/>
        <end position="1406"/>
    </location>
</feature>
<feature type="region of interest" description="Disordered" evidence="1">
    <location>
        <begin position="1274"/>
        <end position="1406"/>
    </location>
</feature>
<dbReference type="InterPro" id="IPR038607">
    <property type="entry name" value="PhoD-like_sf"/>
</dbReference>
<dbReference type="InterPro" id="IPR043904">
    <property type="entry name" value="PhoD_2-like"/>
</dbReference>
<evidence type="ECO:0000313" key="5">
    <source>
        <dbReference type="Proteomes" id="UP000011715"/>
    </source>
</evidence>
<dbReference type="Pfam" id="PF19050">
    <property type="entry name" value="PhoD_2"/>
    <property type="match status" value="2"/>
</dbReference>
<dbReference type="EMBL" id="ADBL01001717">
    <property type="status" value="NOT_ANNOTATED_CDS"/>
    <property type="molecule type" value="Genomic_DNA"/>
</dbReference>
<feature type="compositionally biased region" description="Gly residues" evidence="1">
    <location>
        <begin position="1347"/>
        <end position="1357"/>
    </location>
</feature>
<accession>A0A0C4E3S6</accession>
<dbReference type="STRING" id="644358.A0A0C4E3S6"/>
<gene>
    <name evidence="3" type="ORF">MAPG_07095</name>
</gene>
<dbReference type="OrthoDB" id="9999821at2759"/>
<feature type="compositionally biased region" description="Low complexity" evidence="1">
    <location>
        <begin position="386"/>
        <end position="407"/>
    </location>
</feature>
<dbReference type="VEuPathDB" id="FungiDB:MAPG_07095"/>
<dbReference type="PANTHER" id="PTHR46689">
    <property type="entry name" value="MEMBRANE PROTEIN, PUTATIVE-RELATED"/>
    <property type="match status" value="1"/>
</dbReference>
<feature type="region of interest" description="Disordered" evidence="1">
    <location>
        <begin position="1575"/>
        <end position="1633"/>
    </location>
</feature>
<dbReference type="Gene3D" id="3.60.21.70">
    <property type="entry name" value="PhoD-like phosphatase"/>
    <property type="match status" value="1"/>
</dbReference>
<dbReference type="eggNOG" id="ENOG502QPI0">
    <property type="taxonomic scope" value="Eukaryota"/>
</dbReference>
<feature type="compositionally biased region" description="Pro residues" evidence="1">
    <location>
        <begin position="299"/>
        <end position="336"/>
    </location>
</feature>
<dbReference type="InterPro" id="IPR018946">
    <property type="entry name" value="PhoD-like_MPP"/>
</dbReference>
<dbReference type="PANTHER" id="PTHR46689:SF1">
    <property type="entry name" value="PHOD-LIKE PHOSPHATASE DOMAIN-CONTAINING PROTEIN"/>
    <property type="match status" value="1"/>
</dbReference>
<feature type="region of interest" description="Disordered" evidence="1">
    <location>
        <begin position="1"/>
        <end position="449"/>
    </location>
</feature>
<dbReference type="EMBL" id="GL876971">
    <property type="protein sequence ID" value="KLU88108.1"/>
    <property type="molecule type" value="Genomic_DNA"/>
</dbReference>
<dbReference type="EMBL" id="ADBL01001715">
    <property type="status" value="NOT_ANNOTATED_CDS"/>
    <property type="molecule type" value="Genomic_DNA"/>
</dbReference>
<evidence type="ECO:0000259" key="2">
    <source>
        <dbReference type="Pfam" id="PF19050"/>
    </source>
</evidence>
<feature type="compositionally biased region" description="Pro residues" evidence="1">
    <location>
        <begin position="195"/>
        <end position="205"/>
    </location>
</feature>
<reference evidence="4" key="4">
    <citation type="journal article" date="2015" name="G3 (Bethesda)">
        <title>Genome sequences of three phytopathogenic species of the Magnaporthaceae family of fungi.</title>
        <authorList>
            <person name="Okagaki L.H."/>
            <person name="Nunes C.C."/>
            <person name="Sailsbery J."/>
            <person name="Clay B."/>
            <person name="Brown D."/>
            <person name="John T."/>
            <person name="Oh Y."/>
            <person name="Young N."/>
            <person name="Fitzgerald M."/>
            <person name="Haas B.J."/>
            <person name="Zeng Q."/>
            <person name="Young S."/>
            <person name="Adiconis X."/>
            <person name="Fan L."/>
            <person name="Levin J.Z."/>
            <person name="Mitchell T.K."/>
            <person name="Okubara P.A."/>
            <person name="Farman M.L."/>
            <person name="Kohn L.M."/>
            <person name="Birren B."/>
            <person name="Ma L.-J."/>
            <person name="Dean R.A."/>
        </authorList>
    </citation>
    <scope>NUCLEOTIDE SEQUENCE</scope>
    <source>
        <strain evidence="4">ATCC 64411 / 73-15</strain>
    </source>
</reference>
<feature type="compositionally biased region" description="Low complexity" evidence="1">
    <location>
        <begin position="1"/>
        <end position="14"/>
    </location>
</feature>
<dbReference type="GO" id="GO:0016020">
    <property type="term" value="C:membrane"/>
    <property type="evidence" value="ECO:0007669"/>
    <property type="project" value="TreeGrafter"/>
</dbReference>
<reference evidence="4" key="5">
    <citation type="submission" date="2015-06" db="UniProtKB">
        <authorList>
            <consortium name="EnsemblFungi"/>
        </authorList>
    </citation>
    <scope>IDENTIFICATION</scope>
    <source>
        <strain evidence="4">ATCC 64411</strain>
    </source>
</reference>
<feature type="compositionally biased region" description="Acidic residues" evidence="1">
    <location>
        <begin position="488"/>
        <end position="501"/>
    </location>
</feature>
<feature type="compositionally biased region" description="Basic and acidic residues" evidence="1">
    <location>
        <begin position="1378"/>
        <end position="1387"/>
    </location>
</feature>
<dbReference type="EMBL" id="ADBL01001716">
    <property type="status" value="NOT_ANNOTATED_CDS"/>
    <property type="molecule type" value="Genomic_DNA"/>
</dbReference>
<sequence>MSSQSQTSQSQSQPRPAPAPAPYWGALPGPKLPGQQPADPPPSHSRRVSPRARRHSARAASTRGWIPREFFRQHTGRTPEPGRQLTPRGVDPSVAYQRPVVRIDTNGTGTGTAQPAAAARKKFANDRSPLQRLELTLDSITKEEKRARVAAAEERARRRALGAAAEVSRDTEPPTPASSERQRNVTDPAGAQPRRQPPLPPPPLPREASPSHPGPLTQNPPDDGKRYSSAPAKNPVVADLTSDAKTAGPASANSSGIPQRNLSFRERTAKRAGLSLPEPGVSSPVAPLGRNVSNKLRKPPPPDMRPPRNDVPPPAPAPASAPAPIPPEPSYPPPAPNVRNGPPRFEHDPAPDGPHVRTNTPPTPPDSSLPVACGPPADQRSPSFSPGGRTPAVGPRGAPPVGLAPAAEVTRAPIPRKKVPEAVDAPPYPPQGQYMSPASSGKSNNGQRDFSVGAAAGAAALAGAGGMHAADAARTGSGPVERRVQYEDGDYDDRDYDDDAESVSSGHGHHFSNLIFNTRQRFAPGKGLFKPTEYLDEWSKATIGTLSGSLLDLTEAPQELIADKGQAWWETPPKKRRGSSSASRPIKAEAFDGEYTQTNAPTRFKPPLYLECGPLLRYCGIRTERVPSRSAKGAAAAAMPDREIWRGSVMIVTRDDDSSYEIAPTLRLFAQPIELLPPPPAELPGGQVLAPEYVDPIAGHPVLGRKGETLYVRPIDHLEEAKDLSRIETDEGLFEKVRSPPDEPGVTELPGSFASRLQRTQKDGEKLDKHKDVRGFRLHAERGLTFWRFNIEVQLLDKQQRIAYRINRGPSTGFWVPARGEAMNVMFHSCNGFSLSVTPDEFSGPDPMWRDVLNTHQTRPFHVMIGGGDQIYNDIVMHQTTIFREWLAIRNPVHKHNAPFTTELQDELETFYLERYCMWFSQGLFGMANSQIPMVNMYDDHDIIDGFGSYPHHFMTSPVFSGLGNVAFKYYMLFQHQSVPAETEASEPSWSLGLHPGPYIAERSRSLFMSLGGGLALLAVDCRTERTRDEVMTANSWQKLMDRCYDEVIKGKTKHLLVLLGVPIAYPRLVWLENILTSRLFEPVKALAKMGMMGGLLNKFDGGVEVLDDLDDHWTAKHHKMERKVVIEDLQDLAVDRSVRITLLSGDVHLAAVGQFYSNPKLGMPKHRDFRYMPNVISSAIVNTPPPDMLADVLNKRNKVHVFDNGAGEKRETFEDMIPIFGHGVDGKPRNNKRLLPHRNWCSIRLYVPGSTPPSTPGGGSAFDQTSVNTVTKGGIMRRLSKKRGPSYQPDVSRPPLSGGSGLFRTFSRRGRASADDVGPASQRPGVGRTMSLNRGDFSGGRPASATGGGGGGGIGGLFRRLSGRGRRQERPLQSPDAKGKGPEDGRGVNGNWGDYESEGEGEYYQDDVPPAAARRLGLRGGSGGRAMGNGQFNHSYDEFAEGDESYFTARAAPLPPQGMGSSSGSGRADHSYGGYGYGPNDSEDDEDDDDRRYPPPHPQPGPGGHPDYFRPKPLHRAPTNMTTRQMRRGGAYLDVNLEDALEVTLNVEVNPKDPAGITVPYRLVVPRLWYDYTDDSEVPGEQRQYQSPPPQQQEEQEQEPTGIKRLLSLRRNKSDAGPPPSRYHHQQQPPVI</sequence>
<dbReference type="Proteomes" id="UP000011715">
    <property type="component" value="Unassembled WGS sequence"/>
</dbReference>
<organism evidence="4 5">
    <name type="scientific">Magnaporthiopsis poae (strain ATCC 64411 / 73-15)</name>
    <name type="common">Kentucky bluegrass fungus</name>
    <name type="synonym">Magnaporthe poae</name>
    <dbReference type="NCBI Taxonomy" id="644358"/>
    <lineage>
        <taxon>Eukaryota</taxon>
        <taxon>Fungi</taxon>
        <taxon>Dikarya</taxon>
        <taxon>Ascomycota</taxon>
        <taxon>Pezizomycotina</taxon>
        <taxon>Sordariomycetes</taxon>
        <taxon>Sordariomycetidae</taxon>
        <taxon>Magnaporthales</taxon>
        <taxon>Magnaporthaceae</taxon>
        <taxon>Magnaporthiopsis</taxon>
    </lineage>
</organism>
<evidence type="ECO:0000256" key="1">
    <source>
        <dbReference type="SAM" id="MobiDB-lite"/>
    </source>
</evidence>
<feature type="region of interest" description="Disordered" evidence="1">
    <location>
        <begin position="488"/>
        <end position="510"/>
    </location>
</feature>
<dbReference type="CDD" id="cd07389">
    <property type="entry name" value="MPP_PhoD"/>
    <property type="match status" value="1"/>
</dbReference>
<feature type="region of interest" description="Disordered" evidence="1">
    <location>
        <begin position="1451"/>
        <end position="1526"/>
    </location>
</feature>
<feature type="domain" description="PhoD-like phosphatase" evidence="2">
    <location>
        <begin position="1084"/>
        <end position="1249"/>
    </location>
</feature>
<evidence type="ECO:0000313" key="3">
    <source>
        <dbReference type="EMBL" id="KLU88108.1"/>
    </source>
</evidence>
<feature type="compositionally biased region" description="Polar residues" evidence="1">
    <location>
        <begin position="251"/>
        <end position="262"/>
    </location>
</feature>
<protein>
    <recommendedName>
        <fullName evidence="2">PhoD-like phosphatase domain-containing protein</fullName>
    </recommendedName>
</protein>
<dbReference type="OMA" id="MWRGSIM"/>
<proteinExistence type="predicted"/>
<feature type="compositionally biased region" description="Basic residues" evidence="1">
    <location>
        <begin position="44"/>
        <end position="57"/>
    </location>
</feature>
<feature type="compositionally biased region" description="Basic and acidic residues" evidence="1">
    <location>
        <begin position="140"/>
        <end position="156"/>
    </location>
</feature>
<reference evidence="5" key="1">
    <citation type="submission" date="2010-05" db="EMBL/GenBank/DDBJ databases">
        <title>The genome sequence of Magnaporthe poae strain ATCC 64411.</title>
        <authorList>
            <person name="Ma L.-J."/>
            <person name="Dead R."/>
            <person name="Young S."/>
            <person name="Zeng Q."/>
            <person name="Koehrsen M."/>
            <person name="Alvarado L."/>
            <person name="Berlin A."/>
            <person name="Chapman S.B."/>
            <person name="Chen Z."/>
            <person name="Freedman E."/>
            <person name="Gellesch M."/>
            <person name="Goldberg J."/>
            <person name="Griggs A."/>
            <person name="Gujja S."/>
            <person name="Heilman E.R."/>
            <person name="Heiman D."/>
            <person name="Hepburn T."/>
            <person name="Howarth C."/>
            <person name="Jen D."/>
            <person name="Larson L."/>
            <person name="Mehta T."/>
            <person name="Neiman D."/>
            <person name="Pearson M."/>
            <person name="Roberts A."/>
            <person name="Saif S."/>
            <person name="Shea T."/>
            <person name="Shenoy N."/>
            <person name="Sisk P."/>
            <person name="Stolte C."/>
            <person name="Sykes S."/>
            <person name="Walk T."/>
            <person name="White J."/>
            <person name="Yandava C."/>
            <person name="Haas B."/>
            <person name="Nusbaum C."/>
            <person name="Birren B."/>
        </authorList>
    </citation>
    <scope>NUCLEOTIDE SEQUENCE [LARGE SCALE GENOMIC DNA]</scope>
    <source>
        <strain evidence="5">ATCC 64411 / 73-15</strain>
    </source>
</reference>
<name>A0A0C4E3S6_MAGP6</name>